<gene>
    <name evidence="2" type="ORF">LTRI10_LOCUS412</name>
</gene>
<dbReference type="EMBL" id="OZ034813">
    <property type="protein sequence ID" value="CAL1352445.1"/>
    <property type="molecule type" value="Genomic_DNA"/>
</dbReference>
<evidence type="ECO:0000256" key="1">
    <source>
        <dbReference type="SAM" id="MobiDB-lite"/>
    </source>
</evidence>
<feature type="compositionally biased region" description="Polar residues" evidence="1">
    <location>
        <begin position="1"/>
        <end position="14"/>
    </location>
</feature>
<keyword evidence="3" id="KW-1185">Reference proteome</keyword>
<proteinExistence type="predicted"/>
<feature type="compositionally biased region" description="Basic and acidic residues" evidence="1">
    <location>
        <begin position="22"/>
        <end position="32"/>
    </location>
</feature>
<name>A0AAV2C9D8_9ROSI</name>
<dbReference type="Proteomes" id="UP001497516">
    <property type="component" value="Chromosome 1"/>
</dbReference>
<evidence type="ECO:0000313" key="2">
    <source>
        <dbReference type="EMBL" id="CAL1352445.1"/>
    </source>
</evidence>
<dbReference type="AlphaFoldDB" id="A0AAV2C9D8"/>
<sequence>MQNSTSQPAQSQARSVPLTLTHPDKSRNSKFEHPSLIDSIPLAVNLENRSSKCFNPVMNFPIVAVSESASKGQAMSAMRYSFGTFPRRWEED</sequence>
<protein>
    <submittedName>
        <fullName evidence="2">Uncharacterized protein</fullName>
    </submittedName>
</protein>
<organism evidence="2 3">
    <name type="scientific">Linum trigynum</name>
    <dbReference type="NCBI Taxonomy" id="586398"/>
    <lineage>
        <taxon>Eukaryota</taxon>
        <taxon>Viridiplantae</taxon>
        <taxon>Streptophyta</taxon>
        <taxon>Embryophyta</taxon>
        <taxon>Tracheophyta</taxon>
        <taxon>Spermatophyta</taxon>
        <taxon>Magnoliopsida</taxon>
        <taxon>eudicotyledons</taxon>
        <taxon>Gunneridae</taxon>
        <taxon>Pentapetalae</taxon>
        <taxon>rosids</taxon>
        <taxon>fabids</taxon>
        <taxon>Malpighiales</taxon>
        <taxon>Linaceae</taxon>
        <taxon>Linum</taxon>
    </lineage>
</organism>
<accession>A0AAV2C9D8</accession>
<evidence type="ECO:0000313" key="3">
    <source>
        <dbReference type="Proteomes" id="UP001497516"/>
    </source>
</evidence>
<feature type="region of interest" description="Disordered" evidence="1">
    <location>
        <begin position="1"/>
        <end position="32"/>
    </location>
</feature>
<reference evidence="2 3" key="1">
    <citation type="submission" date="2024-04" db="EMBL/GenBank/DDBJ databases">
        <authorList>
            <person name="Fracassetti M."/>
        </authorList>
    </citation>
    <scope>NUCLEOTIDE SEQUENCE [LARGE SCALE GENOMIC DNA]</scope>
</reference>